<gene>
    <name evidence="1" type="ORF">CR513_20541</name>
</gene>
<protein>
    <submittedName>
        <fullName evidence="1">Uncharacterized protein</fullName>
    </submittedName>
</protein>
<reference evidence="1" key="1">
    <citation type="submission" date="2018-05" db="EMBL/GenBank/DDBJ databases">
        <title>Draft genome of Mucuna pruriens seed.</title>
        <authorList>
            <person name="Nnadi N.E."/>
            <person name="Vos R."/>
            <person name="Hasami M.H."/>
            <person name="Devisetty U.K."/>
            <person name="Aguiy J.C."/>
        </authorList>
    </citation>
    <scope>NUCLEOTIDE SEQUENCE [LARGE SCALE GENOMIC DNA]</scope>
    <source>
        <strain evidence="1">JCA_2017</strain>
    </source>
</reference>
<dbReference type="Proteomes" id="UP000257109">
    <property type="component" value="Unassembled WGS sequence"/>
</dbReference>
<name>A0A371H255_MUCPR</name>
<dbReference type="EMBL" id="QJKJ01003822">
    <property type="protein sequence ID" value="RDX96766.1"/>
    <property type="molecule type" value="Genomic_DNA"/>
</dbReference>
<accession>A0A371H255</accession>
<evidence type="ECO:0000313" key="1">
    <source>
        <dbReference type="EMBL" id="RDX96766.1"/>
    </source>
</evidence>
<keyword evidence="2" id="KW-1185">Reference proteome</keyword>
<feature type="non-terminal residue" evidence="1">
    <location>
        <position position="1"/>
    </location>
</feature>
<dbReference type="AlphaFoldDB" id="A0A371H255"/>
<sequence>MILTIPFFIDLNQHMALPLSSHGSLDRNLMNHDRLRRRYDFKFITCGLESLKRVYVAPTT</sequence>
<organism evidence="1 2">
    <name type="scientific">Mucuna pruriens</name>
    <name type="common">Velvet bean</name>
    <name type="synonym">Dolichos pruriens</name>
    <dbReference type="NCBI Taxonomy" id="157652"/>
    <lineage>
        <taxon>Eukaryota</taxon>
        <taxon>Viridiplantae</taxon>
        <taxon>Streptophyta</taxon>
        <taxon>Embryophyta</taxon>
        <taxon>Tracheophyta</taxon>
        <taxon>Spermatophyta</taxon>
        <taxon>Magnoliopsida</taxon>
        <taxon>eudicotyledons</taxon>
        <taxon>Gunneridae</taxon>
        <taxon>Pentapetalae</taxon>
        <taxon>rosids</taxon>
        <taxon>fabids</taxon>
        <taxon>Fabales</taxon>
        <taxon>Fabaceae</taxon>
        <taxon>Papilionoideae</taxon>
        <taxon>50 kb inversion clade</taxon>
        <taxon>NPAAA clade</taxon>
        <taxon>indigoferoid/millettioid clade</taxon>
        <taxon>Phaseoleae</taxon>
        <taxon>Mucuna</taxon>
    </lineage>
</organism>
<evidence type="ECO:0000313" key="2">
    <source>
        <dbReference type="Proteomes" id="UP000257109"/>
    </source>
</evidence>
<comment type="caution">
    <text evidence="1">The sequence shown here is derived from an EMBL/GenBank/DDBJ whole genome shotgun (WGS) entry which is preliminary data.</text>
</comment>
<proteinExistence type="predicted"/>